<evidence type="ECO:0000313" key="2">
    <source>
        <dbReference type="Proteomes" id="UP000198755"/>
    </source>
</evidence>
<keyword evidence="2" id="KW-1185">Reference proteome</keyword>
<accession>A0A1I4CTF3</accession>
<dbReference type="EMBL" id="FOSN01000027">
    <property type="protein sequence ID" value="SFK83517.1"/>
    <property type="molecule type" value="Genomic_DNA"/>
</dbReference>
<dbReference type="AlphaFoldDB" id="A0A1I4CTF3"/>
<name>A0A1I4CTF3_9HYPH</name>
<protein>
    <submittedName>
        <fullName evidence="1">Uncharacterized protein</fullName>
    </submittedName>
</protein>
<dbReference type="STRING" id="1612308.SAMN05444581_12722"/>
<sequence length="203" mass="22538">MKKVLPIGGGVWLWVSSVRSIGRRLASWGRQTVMAAALTSRAPRYIGRGRSAIDALGRWVISPSPGRLGVGCWRRPQWGAPPVPFYFVRFEMNQAINLDRAWFKQNPNRNYRIRPPGEGEVEKIMRSSHGDLGYELAANSGGLALLPTAGQSWRILVVSVSKCEMLRMLVGRPDGAPDEPPEPNFGFVTTIVLSRICIDRLRG</sequence>
<proteinExistence type="predicted"/>
<reference evidence="1 2" key="1">
    <citation type="submission" date="2016-10" db="EMBL/GenBank/DDBJ databases">
        <authorList>
            <person name="de Groot N.N."/>
        </authorList>
    </citation>
    <scope>NUCLEOTIDE SEQUENCE [LARGE SCALE GENOMIC DNA]</scope>
    <source>
        <strain evidence="1 2">NE2</strain>
    </source>
</reference>
<gene>
    <name evidence="1" type="ORF">SAMN05444581_12722</name>
</gene>
<dbReference type="Proteomes" id="UP000198755">
    <property type="component" value="Unassembled WGS sequence"/>
</dbReference>
<organism evidence="1 2">
    <name type="scientific">Methylocapsa palsarum</name>
    <dbReference type="NCBI Taxonomy" id="1612308"/>
    <lineage>
        <taxon>Bacteria</taxon>
        <taxon>Pseudomonadati</taxon>
        <taxon>Pseudomonadota</taxon>
        <taxon>Alphaproteobacteria</taxon>
        <taxon>Hyphomicrobiales</taxon>
        <taxon>Beijerinckiaceae</taxon>
        <taxon>Methylocapsa</taxon>
    </lineage>
</organism>
<evidence type="ECO:0000313" key="1">
    <source>
        <dbReference type="EMBL" id="SFK83517.1"/>
    </source>
</evidence>